<accession>A0A1G4IYF0</accession>
<evidence type="ECO:0000256" key="15">
    <source>
        <dbReference type="RuleBase" id="RU367007"/>
    </source>
</evidence>
<feature type="transmembrane region" description="Helical" evidence="15">
    <location>
        <begin position="53"/>
        <end position="71"/>
    </location>
</feature>
<comment type="catalytic activity">
    <reaction evidence="14 15">
        <text>a di-trans,poly-cis-dolichyl beta-D-mannosyl phosphate + L-seryl-[protein] = 3-O-(alpha-D-mannosyl)-L-seryl-[protein] + a di-trans,poly-cis-dolichyl phosphate + H(+)</text>
        <dbReference type="Rhea" id="RHEA:17377"/>
        <dbReference type="Rhea" id="RHEA-COMP:9863"/>
        <dbReference type="Rhea" id="RHEA-COMP:13546"/>
        <dbReference type="Rhea" id="RHEA-COMP:19498"/>
        <dbReference type="Rhea" id="RHEA-COMP:19501"/>
        <dbReference type="ChEBI" id="CHEBI:15378"/>
        <dbReference type="ChEBI" id="CHEBI:29999"/>
        <dbReference type="ChEBI" id="CHEBI:57683"/>
        <dbReference type="ChEBI" id="CHEBI:58211"/>
        <dbReference type="ChEBI" id="CHEBI:137321"/>
        <dbReference type="EC" id="2.4.1.109"/>
    </reaction>
</comment>
<dbReference type="EC" id="2.4.1.109" evidence="4 15"/>
<keyword evidence="10 15" id="KW-1133">Transmembrane helix</keyword>
<evidence type="ECO:0000256" key="11">
    <source>
        <dbReference type="ARBA" id="ARBA00023136"/>
    </source>
</evidence>
<keyword evidence="11 15" id="KW-0472">Membrane</keyword>
<dbReference type="Gene3D" id="2.80.10.50">
    <property type="match status" value="1"/>
</dbReference>
<protein>
    <recommendedName>
        <fullName evidence="4 15">Dolichyl-phosphate-mannose--protein mannosyltransferase</fullName>
        <ecNumber evidence="4 15">2.4.1.109</ecNumber>
    </recommendedName>
</protein>
<evidence type="ECO:0000313" key="19">
    <source>
        <dbReference type="Proteomes" id="UP000190274"/>
    </source>
</evidence>
<feature type="transmembrane region" description="Helical" evidence="15">
    <location>
        <begin position="276"/>
        <end position="295"/>
    </location>
</feature>
<evidence type="ECO:0000256" key="6">
    <source>
        <dbReference type="ARBA" id="ARBA00022679"/>
    </source>
</evidence>
<proteinExistence type="inferred from homology"/>
<dbReference type="PANTHER" id="PTHR10050:SF50">
    <property type="entry name" value="DOLICHYL-PHOSPHATE-MANNOSE--PROTEIN MANNOSYLTRANSFERASE 1-RELATED"/>
    <property type="match status" value="1"/>
</dbReference>
<keyword evidence="19" id="KW-1185">Reference proteome</keyword>
<comment type="catalytic activity">
    <reaction evidence="13 15">
        <text>a di-trans,poly-cis-dolichyl beta-D-mannosyl phosphate + L-threonyl-[protein] = 3-O-(alpha-D-mannosyl)-L-threonyl-[protein] + a di-trans,poly-cis-dolichyl phosphate + H(+)</text>
        <dbReference type="Rhea" id="RHEA:53396"/>
        <dbReference type="Rhea" id="RHEA-COMP:11060"/>
        <dbReference type="Rhea" id="RHEA-COMP:13547"/>
        <dbReference type="Rhea" id="RHEA-COMP:19498"/>
        <dbReference type="Rhea" id="RHEA-COMP:19501"/>
        <dbReference type="ChEBI" id="CHEBI:15378"/>
        <dbReference type="ChEBI" id="CHEBI:30013"/>
        <dbReference type="ChEBI" id="CHEBI:57683"/>
        <dbReference type="ChEBI" id="CHEBI:58211"/>
        <dbReference type="ChEBI" id="CHEBI:137323"/>
        <dbReference type="EC" id="2.4.1.109"/>
    </reaction>
</comment>
<dbReference type="Pfam" id="PF02366">
    <property type="entry name" value="PMT"/>
    <property type="match status" value="1"/>
</dbReference>
<evidence type="ECO:0000256" key="4">
    <source>
        <dbReference type="ARBA" id="ARBA00012839"/>
    </source>
</evidence>
<comment type="function">
    <text evidence="15">Transfers mannose from Dol-P-mannose to Ser or Thr residues on proteins.</text>
</comment>
<dbReference type="GO" id="GO:0004169">
    <property type="term" value="F:dolichyl-phosphate-mannose-protein mannosyltransferase activity"/>
    <property type="evidence" value="ECO:0007669"/>
    <property type="project" value="UniProtKB-UniRule"/>
</dbReference>
<feature type="transmembrane region" description="Helical" evidence="15">
    <location>
        <begin position="237"/>
        <end position="256"/>
    </location>
</feature>
<feature type="domain" description="MIR" evidence="17">
    <location>
        <begin position="460"/>
        <end position="516"/>
    </location>
</feature>
<comment type="subcellular location">
    <subcellularLocation>
        <location evidence="1 15">Endoplasmic reticulum membrane</location>
        <topology evidence="1 15">Multi-pass membrane protein</topology>
    </subcellularLocation>
</comment>
<dbReference type="Pfam" id="PF16192">
    <property type="entry name" value="PMT_4TMC"/>
    <property type="match status" value="1"/>
</dbReference>
<keyword evidence="7 15" id="KW-0812">Transmembrane</keyword>
<keyword evidence="12" id="KW-0325">Glycoprotein</keyword>
<dbReference type="InterPro" id="IPR036300">
    <property type="entry name" value="MIR_dom_sf"/>
</dbReference>
<feature type="region of interest" description="Disordered" evidence="16">
    <location>
        <begin position="760"/>
        <end position="779"/>
    </location>
</feature>
<dbReference type="InterPro" id="IPR003342">
    <property type="entry name" value="ArnT-like_N"/>
</dbReference>
<evidence type="ECO:0000256" key="9">
    <source>
        <dbReference type="ARBA" id="ARBA00022824"/>
    </source>
</evidence>
<dbReference type="CDD" id="cd23283">
    <property type="entry name" value="beta-trefoil_MIR_PMT1-like"/>
    <property type="match status" value="1"/>
</dbReference>
<dbReference type="STRING" id="1266660.A0A1G4IYF0"/>
<feature type="transmembrane region" description="Helical" evidence="15">
    <location>
        <begin position="686"/>
        <end position="704"/>
    </location>
</feature>
<dbReference type="EMBL" id="LT598459">
    <property type="protein sequence ID" value="SCU82035.1"/>
    <property type="molecule type" value="Genomic_DNA"/>
</dbReference>
<dbReference type="InterPro" id="IPR032421">
    <property type="entry name" value="PMT_4TMC"/>
</dbReference>
<dbReference type="UniPathway" id="UPA00378"/>
<dbReference type="SUPFAM" id="SSF82109">
    <property type="entry name" value="MIR domain"/>
    <property type="match status" value="1"/>
</dbReference>
<dbReference type="GO" id="GO:0005789">
    <property type="term" value="C:endoplasmic reticulum membrane"/>
    <property type="evidence" value="ECO:0007669"/>
    <property type="project" value="UniProtKB-SubCell"/>
</dbReference>
<evidence type="ECO:0000256" key="5">
    <source>
        <dbReference type="ARBA" id="ARBA00022676"/>
    </source>
</evidence>
<dbReference type="OrthoDB" id="292747at2759"/>
<comment type="pathway">
    <text evidence="2 15">Protein modification; protein glycosylation.</text>
</comment>
<evidence type="ECO:0000256" key="8">
    <source>
        <dbReference type="ARBA" id="ARBA00022737"/>
    </source>
</evidence>
<feature type="transmembrane region" description="Helical" evidence="15">
    <location>
        <begin position="165"/>
        <end position="189"/>
    </location>
</feature>
<dbReference type="PROSITE" id="PS50919">
    <property type="entry name" value="MIR"/>
    <property type="match status" value="3"/>
</dbReference>
<evidence type="ECO:0000256" key="3">
    <source>
        <dbReference type="ARBA" id="ARBA00007222"/>
    </source>
</evidence>
<feature type="region of interest" description="Disordered" evidence="16">
    <location>
        <begin position="1"/>
        <end position="39"/>
    </location>
</feature>
<evidence type="ECO:0000256" key="2">
    <source>
        <dbReference type="ARBA" id="ARBA00004922"/>
    </source>
</evidence>
<keyword evidence="9 15" id="KW-0256">Endoplasmic reticulum</keyword>
<evidence type="ECO:0000256" key="7">
    <source>
        <dbReference type="ARBA" id="ARBA00022692"/>
    </source>
</evidence>
<evidence type="ECO:0000313" key="18">
    <source>
        <dbReference type="EMBL" id="SCU82035.1"/>
    </source>
</evidence>
<dbReference type="SMART" id="SM00472">
    <property type="entry name" value="MIR"/>
    <property type="match status" value="3"/>
</dbReference>
<evidence type="ECO:0000256" key="13">
    <source>
        <dbReference type="ARBA" id="ARBA00045085"/>
    </source>
</evidence>
<evidence type="ECO:0000259" key="17">
    <source>
        <dbReference type="PROSITE" id="PS50919"/>
    </source>
</evidence>
<keyword evidence="6 15" id="KW-0808">Transferase</keyword>
<feature type="transmembrane region" description="Helical" evidence="15">
    <location>
        <begin position="137"/>
        <end position="158"/>
    </location>
</feature>
<organism evidence="18 19">
    <name type="scientific">Lachancea dasiensis</name>
    <dbReference type="NCBI Taxonomy" id="1072105"/>
    <lineage>
        <taxon>Eukaryota</taxon>
        <taxon>Fungi</taxon>
        <taxon>Dikarya</taxon>
        <taxon>Ascomycota</taxon>
        <taxon>Saccharomycotina</taxon>
        <taxon>Saccharomycetes</taxon>
        <taxon>Saccharomycetales</taxon>
        <taxon>Saccharomycetaceae</taxon>
        <taxon>Lachancea</taxon>
    </lineage>
</organism>
<feature type="domain" description="MIR" evidence="17">
    <location>
        <begin position="390"/>
        <end position="450"/>
    </location>
</feature>
<feature type="compositionally biased region" description="Polar residues" evidence="16">
    <location>
        <begin position="763"/>
        <end position="776"/>
    </location>
</feature>
<dbReference type="InterPro" id="IPR016093">
    <property type="entry name" value="MIR_motif"/>
</dbReference>
<reference evidence="19" key="1">
    <citation type="submission" date="2016-03" db="EMBL/GenBank/DDBJ databases">
        <authorList>
            <person name="Devillers H."/>
        </authorList>
    </citation>
    <scope>NUCLEOTIDE SEQUENCE [LARGE SCALE GENOMIC DNA]</scope>
</reference>
<dbReference type="Pfam" id="PF02815">
    <property type="entry name" value="MIR"/>
    <property type="match status" value="1"/>
</dbReference>
<dbReference type="AlphaFoldDB" id="A0A1G4IYF0"/>
<evidence type="ECO:0000256" key="1">
    <source>
        <dbReference type="ARBA" id="ARBA00004477"/>
    </source>
</evidence>
<dbReference type="PANTHER" id="PTHR10050">
    <property type="entry name" value="DOLICHYL-PHOSPHATE-MANNOSE--PROTEIN MANNOSYLTRANSFERASE"/>
    <property type="match status" value="1"/>
</dbReference>
<sequence length="858" mass="96464">MPSKVKGAKNGADSQDPVPELNIGKGPTRPYVITDPPSTLGELRSPTSAKEKLAIAALVLAAATVRLYNLSHPDSVVFDEVHFGGFASKYIKGTFFTDVHPPLAKMLFATVGSIAGFNGDFEFSSIGDHFPESTPYYFMRLFPSILGVLTVLLMYLTLRCSGVRIPIAFLVSLGFAVENSFVTISRYILLDSPLLFFIASAAYAFKKYEIYPQGTWASQKALLSTGLALGMAVSSKWVGLFTIAWIGLLCVWRLWFMIGDMSKPVSHTVIEASRKFVFLLIVPAVLYIAFFYMHFETLTLHSDGAGFFSSAFRTSLQGNTIPKDILADVGIGSVVSIRHIATMGGYLHSHDHMLEKGSQQQQITLYPHLDGNNDWLVELHDKPNTPVTSFEGLMDGTTIKLKHVSTQRRLHSHDHKAPVSESSDWQKEVSGYGFEGFEGDANDNWVIEIDQDASVPGEAQKRVKALDTKFRLRHTFMNCHLFSHEVKLPKWGFEQQEVTCASQGKQHLTLWYIEGNTHPLLPQDAERVSYKMPGFLGKFLESHQRMWHINKNLVEPHIYESKPYTWPLLMRGINYWGENHKQVYLLGNAIMWWSVTAFIGLFAVLVLGELISWQLGFKILQDSKVVNFHIQVVHYLLGYALHYAPSFLMGRQLFLHHYLAAYYFGILAFAHALEIVVTYVFRKREVYGYVIAGTFVSGVVYFFLSYRAIIYGTPWTSELCEKSKWVSGWDYSCHNYLSSYDDYKNLETKQQQEALYPSHTVEADSQPTGSSISPDNVAQGALEDTPHEVLENAPEDIPQPDSNNEAQEFDVDEIMASPGLKKFIDQFGNELPFDVVKDVLGNGGSVLSVEHRSHTDII</sequence>
<feature type="transmembrane region" description="Helical" evidence="15">
    <location>
        <begin position="632"/>
        <end position="654"/>
    </location>
</feature>
<evidence type="ECO:0000256" key="16">
    <source>
        <dbReference type="SAM" id="MobiDB-lite"/>
    </source>
</evidence>
<feature type="domain" description="MIR" evidence="17">
    <location>
        <begin position="326"/>
        <end position="380"/>
    </location>
</feature>
<feature type="transmembrane region" description="Helical" evidence="15">
    <location>
        <begin position="660"/>
        <end position="681"/>
    </location>
</feature>
<comment type="similarity">
    <text evidence="3 15">Belongs to the glycosyltransferase 39 family.</text>
</comment>
<evidence type="ECO:0000256" key="10">
    <source>
        <dbReference type="ARBA" id="ARBA00022989"/>
    </source>
</evidence>
<name>A0A1G4IYF0_9SACH</name>
<keyword evidence="5 15" id="KW-0328">Glycosyltransferase</keyword>
<evidence type="ECO:0000256" key="12">
    <source>
        <dbReference type="ARBA" id="ARBA00023180"/>
    </source>
</evidence>
<dbReference type="InterPro" id="IPR027005">
    <property type="entry name" value="PMT-like"/>
</dbReference>
<feature type="transmembrane region" description="Helical" evidence="15">
    <location>
        <begin position="590"/>
        <end position="611"/>
    </location>
</feature>
<dbReference type="Proteomes" id="UP000190274">
    <property type="component" value="Chromosome C"/>
</dbReference>
<keyword evidence="8" id="KW-0677">Repeat</keyword>
<evidence type="ECO:0000256" key="14">
    <source>
        <dbReference type="ARBA" id="ARBA00045102"/>
    </source>
</evidence>
<gene>
    <name evidence="18" type="ORF">LADA_0C02608G</name>
</gene>